<proteinExistence type="predicted"/>
<feature type="non-terminal residue" evidence="1">
    <location>
        <position position="1"/>
    </location>
</feature>
<evidence type="ECO:0000313" key="1">
    <source>
        <dbReference type="EMBL" id="GAI24159.1"/>
    </source>
</evidence>
<accession>X1NZT2</accession>
<reference evidence="1" key="1">
    <citation type="journal article" date="2014" name="Front. Microbiol.">
        <title>High frequency of phylogenetically diverse reductive dehalogenase-homologous genes in deep subseafloor sedimentary metagenomes.</title>
        <authorList>
            <person name="Kawai M."/>
            <person name="Futagami T."/>
            <person name="Toyoda A."/>
            <person name="Takaki Y."/>
            <person name="Nishi S."/>
            <person name="Hori S."/>
            <person name="Arai W."/>
            <person name="Tsubouchi T."/>
            <person name="Morono Y."/>
            <person name="Uchiyama I."/>
            <person name="Ito T."/>
            <person name="Fujiyama A."/>
            <person name="Inagaki F."/>
            <person name="Takami H."/>
        </authorList>
    </citation>
    <scope>NUCLEOTIDE SEQUENCE</scope>
    <source>
        <strain evidence="1">Expedition CK06-06</strain>
    </source>
</reference>
<protein>
    <submittedName>
        <fullName evidence="1">Uncharacterized protein</fullName>
    </submittedName>
</protein>
<organism evidence="1">
    <name type="scientific">marine sediment metagenome</name>
    <dbReference type="NCBI Taxonomy" id="412755"/>
    <lineage>
        <taxon>unclassified sequences</taxon>
        <taxon>metagenomes</taxon>
        <taxon>ecological metagenomes</taxon>
    </lineage>
</organism>
<dbReference type="EMBL" id="BARV01013583">
    <property type="protein sequence ID" value="GAI24159.1"/>
    <property type="molecule type" value="Genomic_DNA"/>
</dbReference>
<sequence>PEKLNSGIEKLKEAAGIGDKETIIKILKEIIPNYTNHGQKI</sequence>
<gene>
    <name evidence="1" type="ORF">S06H3_24426</name>
</gene>
<comment type="caution">
    <text evidence="1">The sequence shown here is derived from an EMBL/GenBank/DDBJ whole genome shotgun (WGS) entry which is preliminary data.</text>
</comment>
<dbReference type="AlphaFoldDB" id="X1NZT2"/>
<name>X1NZT2_9ZZZZ</name>